<evidence type="ECO:0000313" key="2">
    <source>
        <dbReference type="Proteomes" id="UP000783796"/>
    </source>
</evidence>
<name>A0A948TD24_9BACT</name>
<reference evidence="1" key="1">
    <citation type="journal article" date="2021" name="PeerJ">
        <title>Extensive microbial diversity within the chicken gut microbiome revealed by metagenomics and culture.</title>
        <authorList>
            <person name="Gilroy R."/>
            <person name="Ravi A."/>
            <person name="Getino M."/>
            <person name="Pursley I."/>
            <person name="Horton D.L."/>
            <person name="Alikhan N.F."/>
            <person name="Baker D."/>
            <person name="Gharbi K."/>
            <person name="Hall N."/>
            <person name="Watson M."/>
            <person name="Adriaenssens E.M."/>
            <person name="Foster-Nyarko E."/>
            <person name="Jarju S."/>
            <person name="Secka A."/>
            <person name="Antonio M."/>
            <person name="Oren A."/>
            <person name="Chaudhuri R.R."/>
            <person name="La Ragione R."/>
            <person name="Hildebrand F."/>
            <person name="Pallen M.J."/>
        </authorList>
    </citation>
    <scope>NUCLEOTIDE SEQUENCE</scope>
    <source>
        <strain evidence="1">G4-2901</strain>
    </source>
</reference>
<sequence>MKKNELKTLEIEELKNVSGGVAPGPDGESCTEHGLPDFLKNKTLLDILKLR</sequence>
<evidence type="ECO:0000313" key="1">
    <source>
        <dbReference type="EMBL" id="MBU3839027.1"/>
    </source>
</evidence>
<dbReference type="Proteomes" id="UP000783796">
    <property type="component" value="Unassembled WGS sequence"/>
</dbReference>
<dbReference type="EMBL" id="JAHLFW010000100">
    <property type="protein sequence ID" value="MBU3839027.1"/>
    <property type="molecule type" value="Genomic_DNA"/>
</dbReference>
<proteinExistence type="predicted"/>
<gene>
    <name evidence="1" type="ORF">H9777_12105</name>
</gene>
<protein>
    <submittedName>
        <fullName evidence="1">Bacteriocin</fullName>
    </submittedName>
</protein>
<accession>A0A948TD24</accession>
<dbReference type="NCBIfam" id="TIGR01847">
    <property type="entry name" value="bacteriocin_sig"/>
    <property type="match status" value="1"/>
</dbReference>
<reference evidence="1" key="2">
    <citation type="submission" date="2021-04" db="EMBL/GenBank/DDBJ databases">
        <authorList>
            <person name="Gilroy R."/>
        </authorList>
    </citation>
    <scope>NUCLEOTIDE SEQUENCE</scope>
    <source>
        <strain evidence="1">G4-2901</strain>
    </source>
</reference>
<dbReference type="InterPro" id="IPR010133">
    <property type="entry name" value="Bacteriocin_signal_seq"/>
</dbReference>
<dbReference type="AlphaFoldDB" id="A0A948TD24"/>
<organism evidence="1 2">
    <name type="scientific">Candidatus Phocaeicola faecigallinarum</name>
    <dbReference type="NCBI Taxonomy" id="2838732"/>
    <lineage>
        <taxon>Bacteria</taxon>
        <taxon>Pseudomonadati</taxon>
        <taxon>Bacteroidota</taxon>
        <taxon>Bacteroidia</taxon>
        <taxon>Bacteroidales</taxon>
        <taxon>Bacteroidaceae</taxon>
        <taxon>Phocaeicola</taxon>
    </lineage>
</organism>
<comment type="caution">
    <text evidence="1">The sequence shown here is derived from an EMBL/GenBank/DDBJ whole genome shotgun (WGS) entry which is preliminary data.</text>
</comment>